<name>A0ABW5R7F8_9BACL</name>
<comment type="caution">
    <text evidence="2">The sequence shown here is derived from an EMBL/GenBank/DDBJ whole genome shotgun (WGS) entry which is preliminary data.</text>
</comment>
<feature type="chain" id="PRO_5046480305" evidence="1">
    <location>
        <begin position="25"/>
        <end position="297"/>
    </location>
</feature>
<keyword evidence="1" id="KW-0732">Signal</keyword>
<dbReference type="EMBL" id="JBHUMM010000005">
    <property type="protein sequence ID" value="MFD2670661.1"/>
    <property type="molecule type" value="Genomic_DNA"/>
</dbReference>
<reference evidence="3" key="1">
    <citation type="journal article" date="2019" name="Int. J. Syst. Evol. Microbiol.">
        <title>The Global Catalogue of Microorganisms (GCM) 10K type strain sequencing project: providing services to taxonomists for standard genome sequencing and annotation.</title>
        <authorList>
            <consortium name="The Broad Institute Genomics Platform"/>
            <consortium name="The Broad Institute Genome Sequencing Center for Infectious Disease"/>
            <person name="Wu L."/>
            <person name="Ma J."/>
        </authorList>
    </citation>
    <scope>NUCLEOTIDE SEQUENCE [LARGE SCALE GENOMIC DNA]</scope>
    <source>
        <strain evidence="3">KCTC 33676</strain>
    </source>
</reference>
<dbReference type="RefSeq" id="WP_379928081.1">
    <property type="nucleotide sequence ID" value="NZ_JBHUMM010000005.1"/>
</dbReference>
<gene>
    <name evidence="2" type="ORF">ACFSUC_03440</name>
</gene>
<feature type="signal peptide" evidence="1">
    <location>
        <begin position="1"/>
        <end position="24"/>
    </location>
</feature>
<dbReference type="Proteomes" id="UP001597497">
    <property type="component" value="Unassembled WGS sequence"/>
</dbReference>
<evidence type="ECO:0000313" key="2">
    <source>
        <dbReference type="EMBL" id="MFD2670661.1"/>
    </source>
</evidence>
<protein>
    <submittedName>
        <fullName evidence="2">Uncharacterized protein</fullName>
    </submittedName>
</protein>
<accession>A0ABW5R7F8</accession>
<keyword evidence="3" id="KW-1185">Reference proteome</keyword>
<sequence length="297" mass="33070">MKKRVIAILSLLLVLIMLPTAVFAEGKAEPNEAALDAYLRTAGYPGDVISSFEVEQKISLFNRKAVYLYHKSEVGSLLAEMPPAESEPGAGGITTLRSDDVNMDFFDSTLVASQVADPYSTIARVQFDYNWDWDLTNYNGRYHELNYHDVDKFGIAWSDGWDPEPESAVYSYRYYGSNGSIYRNESIGMINDYDSFDQGEGIGWEIELVESFSDHQRSYGTYRHKGWGQVTAVIDHDGSGGTGSSSAVGTYFHHHIGANEGTLQYQGGAVPTVGITYSWQYSQSDGSAGEQWFWTKN</sequence>
<organism evidence="2 3">
    <name type="scientific">Marinicrinis sediminis</name>
    <dbReference type="NCBI Taxonomy" id="1652465"/>
    <lineage>
        <taxon>Bacteria</taxon>
        <taxon>Bacillati</taxon>
        <taxon>Bacillota</taxon>
        <taxon>Bacilli</taxon>
        <taxon>Bacillales</taxon>
        <taxon>Paenibacillaceae</taxon>
    </lineage>
</organism>
<evidence type="ECO:0000313" key="3">
    <source>
        <dbReference type="Proteomes" id="UP001597497"/>
    </source>
</evidence>
<proteinExistence type="predicted"/>
<evidence type="ECO:0000256" key="1">
    <source>
        <dbReference type="SAM" id="SignalP"/>
    </source>
</evidence>